<reference evidence="1" key="2">
    <citation type="submission" date="2023-05" db="EMBL/GenBank/DDBJ databases">
        <authorList>
            <person name="Schelkunov M.I."/>
        </authorList>
    </citation>
    <scope>NUCLEOTIDE SEQUENCE</scope>
    <source>
        <strain evidence="1">Hsosn_3</strain>
        <tissue evidence="1">Leaf</tissue>
    </source>
</reference>
<sequence length="136" mass="15591">MQENSTRNRYKIVLTFTASFASKVTNLPDTTVLVIHGLFAVETTFEDGIRVVNQHLINNKDEVKDYRRAHGESKAKQKWFVYAYFTYLTKGNELCFISGFMDWIQSASRHNQKEGVTLWLPANVSKGDPLEFPAVL</sequence>
<accession>A0AAD8GUF7</accession>
<keyword evidence="2" id="KW-1185">Reference proteome</keyword>
<organism evidence="1 2">
    <name type="scientific">Heracleum sosnowskyi</name>
    <dbReference type="NCBI Taxonomy" id="360622"/>
    <lineage>
        <taxon>Eukaryota</taxon>
        <taxon>Viridiplantae</taxon>
        <taxon>Streptophyta</taxon>
        <taxon>Embryophyta</taxon>
        <taxon>Tracheophyta</taxon>
        <taxon>Spermatophyta</taxon>
        <taxon>Magnoliopsida</taxon>
        <taxon>eudicotyledons</taxon>
        <taxon>Gunneridae</taxon>
        <taxon>Pentapetalae</taxon>
        <taxon>asterids</taxon>
        <taxon>campanulids</taxon>
        <taxon>Apiales</taxon>
        <taxon>Apiaceae</taxon>
        <taxon>Apioideae</taxon>
        <taxon>apioid superclade</taxon>
        <taxon>Tordylieae</taxon>
        <taxon>Tordyliinae</taxon>
        <taxon>Heracleum</taxon>
    </lineage>
</organism>
<gene>
    <name evidence="1" type="ORF">POM88_047507</name>
</gene>
<name>A0AAD8GUF7_9APIA</name>
<proteinExistence type="predicted"/>
<dbReference type="AlphaFoldDB" id="A0AAD8GUF7"/>
<protein>
    <submittedName>
        <fullName evidence="1">Uncharacterized protein</fullName>
    </submittedName>
</protein>
<dbReference type="Proteomes" id="UP001237642">
    <property type="component" value="Unassembled WGS sequence"/>
</dbReference>
<reference evidence="1" key="1">
    <citation type="submission" date="2023-02" db="EMBL/GenBank/DDBJ databases">
        <title>Genome of toxic invasive species Heracleum sosnowskyi carries increased number of genes despite the absence of recent whole-genome duplications.</title>
        <authorList>
            <person name="Schelkunov M."/>
            <person name="Shtratnikova V."/>
            <person name="Makarenko M."/>
            <person name="Klepikova A."/>
            <person name="Omelchenko D."/>
            <person name="Novikova G."/>
            <person name="Obukhova E."/>
            <person name="Bogdanov V."/>
            <person name="Penin A."/>
            <person name="Logacheva M."/>
        </authorList>
    </citation>
    <scope>NUCLEOTIDE SEQUENCE</scope>
    <source>
        <strain evidence="1">Hsosn_3</strain>
        <tissue evidence="1">Leaf</tissue>
    </source>
</reference>
<dbReference type="EMBL" id="JAUIZM010000011">
    <property type="protein sequence ID" value="KAK1354251.1"/>
    <property type="molecule type" value="Genomic_DNA"/>
</dbReference>
<evidence type="ECO:0000313" key="2">
    <source>
        <dbReference type="Proteomes" id="UP001237642"/>
    </source>
</evidence>
<evidence type="ECO:0000313" key="1">
    <source>
        <dbReference type="EMBL" id="KAK1354251.1"/>
    </source>
</evidence>
<comment type="caution">
    <text evidence="1">The sequence shown here is derived from an EMBL/GenBank/DDBJ whole genome shotgun (WGS) entry which is preliminary data.</text>
</comment>